<dbReference type="InterPro" id="IPR002622">
    <property type="entry name" value="Transposase_14"/>
</dbReference>
<dbReference type="Proteomes" id="UP001597405">
    <property type="component" value="Unassembled WGS sequence"/>
</dbReference>
<dbReference type="Pfam" id="PF01710">
    <property type="entry name" value="HTH_Tnp_IS630"/>
    <property type="match status" value="1"/>
</dbReference>
<evidence type="ECO:0000313" key="4">
    <source>
        <dbReference type="Proteomes" id="UP001597405"/>
    </source>
</evidence>
<keyword evidence="4" id="KW-1185">Reference proteome</keyword>
<comment type="caution">
    <text evidence="3">The sequence shown here is derived from an EMBL/GenBank/DDBJ whole genome shotgun (WGS) entry which is preliminary data.</text>
</comment>
<feature type="region of interest" description="Disordered" evidence="1">
    <location>
        <begin position="117"/>
        <end position="147"/>
    </location>
</feature>
<name>A0ABW4UD01_9HYPH</name>
<evidence type="ECO:0000256" key="1">
    <source>
        <dbReference type="SAM" id="MobiDB-lite"/>
    </source>
</evidence>
<organism evidence="3 4">
    <name type="scientific">Mesorhizobium newzealandense</name>
    <dbReference type="NCBI Taxonomy" id="1300302"/>
    <lineage>
        <taxon>Bacteria</taxon>
        <taxon>Pseudomonadati</taxon>
        <taxon>Pseudomonadota</taxon>
        <taxon>Alphaproteobacteria</taxon>
        <taxon>Hyphomicrobiales</taxon>
        <taxon>Phyllobacteriaceae</taxon>
        <taxon>Mesorhizobium</taxon>
    </lineage>
</organism>
<dbReference type="RefSeq" id="WP_379101771.1">
    <property type="nucleotide sequence ID" value="NZ_JBHUGZ010000016.1"/>
</dbReference>
<dbReference type="EMBL" id="JBHUGZ010000016">
    <property type="protein sequence ID" value="MFD1985428.1"/>
    <property type="molecule type" value="Genomic_DNA"/>
</dbReference>
<dbReference type="InterPro" id="IPR009057">
    <property type="entry name" value="Homeodomain-like_sf"/>
</dbReference>
<evidence type="ECO:0000313" key="3">
    <source>
        <dbReference type="EMBL" id="MFD1985428.1"/>
    </source>
</evidence>
<sequence length="147" mass="16411">MARAYSLDLRTRVIEAIEAGLSTREAARRFAIGISTSGAWYRAWRSSGNLEPGRQGKPKVSKLDAHETFILALVETDERDITLAEIVDRLAAERGVKASLTTVHAFFAKRGITYKKRQRTRPNSSDRMFWQRGKSGSKANSISIRAA</sequence>
<proteinExistence type="predicted"/>
<gene>
    <name evidence="3" type="ORF">ACFSOZ_23210</name>
</gene>
<dbReference type="SUPFAM" id="SSF46689">
    <property type="entry name" value="Homeodomain-like"/>
    <property type="match status" value="1"/>
</dbReference>
<accession>A0ABW4UD01</accession>
<feature type="compositionally biased region" description="Polar residues" evidence="1">
    <location>
        <begin position="137"/>
        <end position="147"/>
    </location>
</feature>
<evidence type="ECO:0000259" key="2">
    <source>
        <dbReference type="Pfam" id="PF01710"/>
    </source>
</evidence>
<feature type="domain" description="Transposase Synechocystis PCC 6803" evidence="2">
    <location>
        <begin position="4"/>
        <end position="67"/>
    </location>
</feature>
<protein>
    <submittedName>
        <fullName evidence="3">IS630 transposase-related protein</fullName>
    </submittedName>
</protein>
<reference evidence="4" key="1">
    <citation type="journal article" date="2019" name="Int. J. Syst. Evol. Microbiol.">
        <title>The Global Catalogue of Microorganisms (GCM) 10K type strain sequencing project: providing services to taxonomists for standard genome sequencing and annotation.</title>
        <authorList>
            <consortium name="The Broad Institute Genomics Platform"/>
            <consortium name="The Broad Institute Genome Sequencing Center for Infectious Disease"/>
            <person name="Wu L."/>
            <person name="Ma J."/>
        </authorList>
    </citation>
    <scope>NUCLEOTIDE SEQUENCE [LARGE SCALE GENOMIC DNA]</scope>
    <source>
        <strain evidence="4">CGMCC 1.16225</strain>
    </source>
</reference>